<reference evidence="6" key="1">
    <citation type="journal article" date="2017" name="J. Biotechnol.">
        <title>Complete genome sequence of Novosphingobium resinovorum SA1, a versatile xenobiotic-degrading bacterium capable of utilizing sulfanilic acid.</title>
        <authorList>
            <person name="Hegedus B."/>
            <person name="Kos P.B."/>
            <person name="Balint B."/>
            <person name="Maroti G."/>
            <person name="Gan H.M."/>
            <person name="Perei K."/>
            <person name="Rakhely G."/>
        </authorList>
    </citation>
    <scope>NUCLEOTIDE SEQUENCE [LARGE SCALE GENOMIC DNA]</scope>
    <source>
        <strain evidence="6">SA1</strain>
    </source>
</reference>
<keyword evidence="1" id="KW-0479">Metal-binding</keyword>
<dbReference type="KEGG" id="nre:BES08_10880"/>
<dbReference type="Pfam" id="PF08797">
    <property type="entry name" value="HIRAN"/>
    <property type="match status" value="1"/>
</dbReference>
<evidence type="ECO:0000259" key="4">
    <source>
        <dbReference type="SMART" id="SM00910"/>
    </source>
</evidence>
<organism evidence="5 6">
    <name type="scientific">Novosphingobium resinovorum</name>
    <dbReference type="NCBI Taxonomy" id="158500"/>
    <lineage>
        <taxon>Bacteria</taxon>
        <taxon>Pseudomonadati</taxon>
        <taxon>Pseudomonadota</taxon>
        <taxon>Alphaproteobacteria</taxon>
        <taxon>Sphingomonadales</taxon>
        <taxon>Sphingomonadaceae</taxon>
        <taxon>Novosphingobium</taxon>
    </lineage>
</organism>
<proteinExistence type="predicted"/>
<accession>A0A1D8A4Z9</accession>
<feature type="region of interest" description="Disordered" evidence="3">
    <location>
        <begin position="106"/>
        <end position="134"/>
    </location>
</feature>
<feature type="compositionally biased region" description="Acidic residues" evidence="3">
    <location>
        <begin position="120"/>
        <end position="134"/>
    </location>
</feature>
<evidence type="ECO:0000256" key="1">
    <source>
        <dbReference type="ARBA" id="ARBA00022723"/>
    </source>
</evidence>
<dbReference type="GO" id="GO:0016818">
    <property type="term" value="F:hydrolase activity, acting on acid anhydrides, in phosphorus-containing anhydrides"/>
    <property type="evidence" value="ECO:0007669"/>
    <property type="project" value="InterPro"/>
</dbReference>
<dbReference type="InterPro" id="IPR014905">
    <property type="entry name" value="HIRAN"/>
</dbReference>
<evidence type="ECO:0000256" key="3">
    <source>
        <dbReference type="SAM" id="MobiDB-lite"/>
    </source>
</evidence>
<dbReference type="GO" id="GO:0003676">
    <property type="term" value="F:nucleic acid binding"/>
    <property type="evidence" value="ECO:0007669"/>
    <property type="project" value="InterPro"/>
</dbReference>
<sequence length="134" mass="14871">MPPQQSLAVVGMAFPNKGRGPTRQFEIAMCDPGDPVELRPEPKNPADERAIAVYSERGVQMGYLRAEHAYRMGKHMAAGHTITAIFQEATKYGAAIRVAFDDEEPALPTPRREVTSESVVENDDGFWPDPVWDD</sequence>
<dbReference type="GO" id="GO:0008270">
    <property type="term" value="F:zinc ion binding"/>
    <property type="evidence" value="ECO:0007669"/>
    <property type="project" value="InterPro"/>
</dbReference>
<keyword evidence="6" id="KW-1185">Reference proteome</keyword>
<evidence type="ECO:0000256" key="2">
    <source>
        <dbReference type="ARBA" id="ARBA00022801"/>
    </source>
</evidence>
<dbReference type="Proteomes" id="UP000094626">
    <property type="component" value="Chromosome"/>
</dbReference>
<protein>
    <recommendedName>
        <fullName evidence="4">HIRAN domain-containing protein</fullName>
    </recommendedName>
</protein>
<name>A0A1D8A4Z9_9SPHN</name>
<dbReference type="SMART" id="SM00910">
    <property type="entry name" value="HIRAN"/>
    <property type="match status" value="1"/>
</dbReference>
<dbReference type="Gene3D" id="3.30.70.2330">
    <property type="match status" value="1"/>
</dbReference>
<evidence type="ECO:0000313" key="6">
    <source>
        <dbReference type="Proteomes" id="UP000094626"/>
    </source>
</evidence>
<evidence type="ECO:0000313" key="5">
    <source>
        <dbReference type="EMBL" id="AOR77197.1"/>
    </source>
</evidence>
<gene>
    <name evidence="5" type="ORF">BES08_10880</name>
</gene>
<dbReference type="RefSeq" id="WP_069708265.1">
    <property type="nucleotide sequence ID" value="NZ_CP017075.1"/>
</dbReference>
<keyword evidence="2" id="KW-0378">Hydrolase</keyword>
<dbReference type="EMBL" id="CP017075">
    <property type="protein sequence ID" value="AOR77197.1"/>
    <property type="molecule type" value="Genomic_DNA"/>
</dbReference>
<dbReference type="AlphaFoldDB" id="A0A1D8A4Z9"/>
<feature type="domain" description="HIRAN" evidence="4">
    <location>
        <begin position="4"/>
        <end position="104"/>
    </location>
</feature>